<dbReference type="Proteomes" id="UP000279227">
    <property type="component" value="Chromosome"/>
</dbReference>
<sequence length="72" mass="8461">MENMEEIEKQIIEIVTEQFKKDGGSNGVTMGAFDHILKLPLQERNEFLYRMAKQKKIHIFQSLNNIRVTLPK</sequence>
<reference evidence="1 2" key="1">
    <citation type="submission" date="2018-12" db="EMBL/GenBank/DDBJ databases">
        <authorList>
            <consortium name="Pathogen Informatics"/>
        </authorList>
    </citation>
    <scope>NUCLEOTIDE SEQUENCE [LARGE SCALE GENOMIC DNA]</scope>
    <source>
        <strain evidence="1 2">NCTC11432</strain>
    </source>
</reference>
<proteinExistence type="predicted"/>
<dbReference type="EMBL" id="LR134289">
    <property type="protein sequence ID" value="VEE10696.1"/>
    <property type="molecule type" value="Genomic_DNA"/>
</dbReference>
<accession>A0A3S4R598</accession>
<dbReference type="AlphaFoldDB" id="A0A3S4R598"/>
<organism evidence="1 2">
    <name type="scientific">Chryseobacterium gleum</name>
    <name type="common">Flavobacterium gleum</name>
    <dbReference type="NCBI Taxonomy" id="250"/>
    <lineage>
        <taxon>Bacteria</taxon>
        <taxon>Pseudomonadati</taxon>
        <taxon>Bacteroidota</taxon>
        <taxon>Flavobacteriia</taxon>
        <taxon>Flavobacteriales</taxon>
        <taxon>Weeksellaceae</taxon>
        <taxon>Chryseobacterium group</taxon>
        <taxon>Chryseobacterium</taxon>
    </lineage>
</organism>
<protein>
    <submittedName>
        <fullName evidence="1">Uncharacterized protein</fullName>
    </submittedName>
</protein>
<evidence type="ECO:0000313" key="2">
    <source>
        <dbReference type="Proteomes" id="UP000279227"/>
    </source>
</evidence>
<dbReference type="KEGG" id="cgle:NCTC11432_04320"/>
<dbReference type="STRING" id="525257.HMPREF0204_11386"/>
<gene>
    <name evidence="1" type="ORF">NCTC11432_04320</name>
</gene>
<evidence type="ECO:0000313" key="1">
    <source>
        <dbReference type="EMBL" id="VEE10696.1"/>
    </source>
</evidence>
<name>A0A3S4R598_CHRGE</name>